<name>X0WLJ3_9ZZZZ</name>
<sequence length="41" mass="4693">MAEIVCGKCVSEGQISGFVVGFIKIGDRYEFRCEKHKEVLW</sequence>
<dbReference type="AlphaFoldDB" id="X0WLJ3"/>
<evidence type="ECO:0000313" key="1">
    <source>
        <dbReference type="EMBL" id="GAG24092.1"/>
    </source>
</evidence>
<protein>
    <submittedName>
        <fullName evidence="1">Uncharacterized protein</fullName>
    </submittedName>
</protein>
<reference evidence="1" key="1">
    <citation type="journal article" date="2014" name="Front. Microbiol.">
        <title>High frequency of phylogenetically diverse reductive dehalogenase-homologous genes in deep subseafloor sedimentary metagenomes.</title>
        <authorList>
            <person name="Kawai M."/>
            <person name="Futagami T."/>
            <person name="Toyoda A."/>
            <person name="Takaki Y."/>
            <person name="Nishi S."/>
            <person name="Hori S."/>
            <person name="Arai W."/>
            <person name="Tsubouchi T."/>
            <person name="Morono Y."/>
            <person name="Uchiyama I."/>
            <person name="Ito T."/>
            <person name="Fujiyama A."/>
            <person name="Inagaki F."/>
            <person name="Takami H."/>
        </authorList>
    </citation>
    <scope>NUCLEOTIDE SEQUENCE</scope>
    <source>
        <strain evidence="1">Expedition CK06-06</strain>
    </source>
</reference>
<comment type="caution">
    <text evidence="1">The sequence shown here is derived from an EMBL/GenBank/DDBJ whole genome shotgun (WGS) entry which is preliminary data.</text>
</comment>
<gene>
    <name evidence="1" type="ORF">S01H1_53430</name>
</gene>
<dbReference type="EMBL" id="BARS01034600">
    <property type="protein sequence ID" value="GAG24092.1"/>
    <property type="molecule type" value="Genomic_DNA"/>
</dbReference>
<proteinExistence type="predicted"/>
<organism evidence="1">
    <name type="scientific">marine sediment metagenome</name>
    <dbReference type="NCBI Taxonomy" id="412755"/>
    <lineage>
        <taxon>unclassified sequences</taxon>
        <taxon>metagenomes</taxon>
        <taxon>ecological metagenomes</taxon>
    </lineage>
</organism>
<accession>X0WLJ3</accession>